<dbReference type="EMBL" id="FWXF01000026">
    <property type="protein sequence ID" value="SMC28035.1"/>
    <property type="molecule type" value="Genomic_DNA"/>
</dbReference>
<evidence type="ECO:0000313" key="3">
    <source>
        <dbReference type="EMBL" id="SMC28035.1"/>
    </source>
</evidence>
<keyword evidence="3" id="KW-0540">Nuclease</keyword>
<proteinExistence type="inferred from homology"/>
<dbReference type="SUPFAM" id="SSF82771">
    <property type="entry name" value="GIY-YIG endonuclease"/>
    <property type="match status" value="1"/>
</dbReference>
<dbReference type="PANTHER" id="PTHR34477">
    <property type="entry name" value="UPF0213 PROTEIN YHBQ"/>
    <property type="match status" value="1"/>
</dbReference>
<dbReference type="Proteomes" id="UP000192783">
    <property type="component" value="Unassembled WGS sequence"/>
</dbReference>
<protein>
    <submittedName>
        <fullName evidence="3">Putative endonuclease</fullName>
    </submittedName>
</protein>
<dbReference type="InterPro" id="IPR000305">
    <property type="entry name" value="GIY-YIG_endonuc"/>
</dbReference>
<gene>
    <name evidence="3" type="ORF">SAMN02746041_03163</name>
</gene>
<accession>A0A1W1XW03</accession>
<reference evidence="3 4" key="1">
    <citation type="submission" date="2017-04" db="EMBL/GenBank/DDBJ databases">
        <authorList>
            <person name="Afonso C.L."/>
            <person name="Miller P.J."/>
            <person name="Scott M.A."/>
            <person name="Spackman E."/>
            <person name="Goraichik I."/>
            <person name="Dimitrov K.M."/>
            <person name="Suarez D.L."/>
            <person name="Swayne D.E."/>
        </authorList>
    </citation>
    <scope>NUCLEOTIDE SEQUENCE [LARGE SCALE GENOMIC DNA]</scope>
    <source>
        <strain evidence="3 4">DSM 13146</strain>
    </source>
</reference>
<dbReference type="Gene3D" id="3.40.1440.10">
    <property type="entry name" value="GIY-YIG endonuclease"/>
    <property type="match status" value="2"/>
</dbReference>
<evidence type="ECO:0000259" key="2">
    <source>
        <dbReference type="Pfam" id="PF01541"/>
    </source>
</evidence>
<sequence length="68" mass="8204">MWFVYICQRGGKLYTGITTDLQHRMTQHKAQLLYYEPHPDKFSAARREKQIKGWRREKKLALCHKKPS</sequence>
<dbReference type="Pfam" id="PF01541">
    <property type="entry name" value="GIY-YIG"/>
    <property type="match status" value="1"/>
</dbReference>
<keyword evidence="3" id="KW-0378">Hydrolase</keyword>
<dbReference type="GO" id="GO:0004519">
    <property type="term" value="F:endonuclease activity"/>
    <property type="evidence" value="ECO:0007669"/>
    <property type="project" value="UniProtKB-KW"/>
</dbReference>
<evidence type="ECO:0000313" key="4">
    <source>
        <dbReference type="Proteomes" id="UP000192783"/>
    </source>
</evidence>
<feature type="domain" description="GIY-YIG" evidence="2">
    <location>
        <begin position="1"/>
        <end position="59"/>
    </location>
</feature>
<keyword evidence="3" id="KW-0255">Endonuclease</keyword>
<dbReference type="RefSeq" id="WP_084059043.1">
    <property type="nucleotide sequence ID" value="NZ_FWXF01000026.1"/>
</dbReference>
<dbReference type="InterPro" id="IPR050190">
    <property type="entry name" value="UPF0213_domain"/>
</dbReference>
<dbReference type="STRING" id="1121390.SAMN02746041_03163"/>
<evidence type="ECO:0000256" key="1">
    <source>
        <dbReference type="ARBA" id="ARBA00007435"/>
    </source>
</evidence>
<name>A0A1W1XW03_9BACT</name>
<dbReference type="InterPro" id="IPR035901">
    <property type="entry name" value="GIY-YIG_endonuc_sf"/>
</dbReference>
<dbReference type="OrthoDB" id="287318at2"/>
<comment type="similarity">
    <text evidence="1">Belongs to the UPF0213 family.</text>
</comment>
<keyword evidence="4" id="KW-1185">Reference proteome</keyword>
<dbReference type="AlphaFoldDB" id="A0A1W1XW03"/>
<dbReference type="PANTHER" id="PTHR34477:SF1">
    <property type="entry name" value="UPF0213 PROTEIN YHBQ"/>
    <property type="match status" value="1"/>
</dbReference>
<organism evidence="3 4">
    <name type="scientific">Desulfacinum hydrothermale DSM 13146</name>
    <dbReference type="NCBI Taxonomy" id="1121390"/>
    <lineage>
        <taxon>Bacteria</taxon>
        <taxon>Pseudomonadati</taxon>
        <taxon>Thermodesulfobacteriota</taxon>
        <taxon>Syntrophobacteria</taxon>
        <taxon>Syntrophobacterales</taxon>
        <taxon>Syntrophobacteraceae</taxon>
        <taxon>Desulfacinum</taxon>
    </lineage>
</organism>